<evidence type="ECO:0000256" key="3">
    <source>
        <dbReference type="ARBA" id="ARBA00022461"/>
    </source>
</evidence>
<protein>
    <submittedName>
        <fullName evidence="14">Uncharacterized protein</fullName>
    </submittedName>
</protein>
<evidence type="ECO:0000256" key="8">
    <source>
        <dbReference type="ARBA" id="ARBA00023136"/>
    </source>
</evidence>
<sequence length="541" mass="60577">MEQSPKTSTLDPKKWPQFEGQWRHRTKFSFFENFIKEDLAVPWQRYFVACQFNGQGCPGLRVDSVSAPLVGVSSDSGAPFLGTSHWTLDPGRLYGYLAPQDPDQLKKLKTGTRNKNRTRWPQHPLVALVTAAKYQCFQIRMQTTSVKRSGSRSGLHLILKRPYPRNLTHPALLFADDQAGVYQGWDDHKGPAAANEAQIANELDGVQVMLHDAPEADSSSLPTGSVASTSGSRSSVRTSVRYGHHIVVTLTQFIHERLDTYFRPCKKNIFPIQYLDLKAFIKDNKKLFVEVDYTRSNCLAALRQSVMQRKCQCLSEESMVPFYLADELEEAGFCHSPKKMQVNHTMSCHDEVLKMSDEEILEASLPKKWYRVVLVPLKQITKYFWLCPQPCVERVNEIDHQQTLPLSGPLPQDLLESVGLNVSEASIDTSDYLVVTVAAARARIPVMSEGESASFFNLLAALGGMFGLFLGLSGVTMFEVIEAHFIVLSHGYGVFRHAFKVGLGFGKKMLERKKSPEDGDDDGELDDTDLQQSTQLGSVPP</sequence>
<evidence type="ECO:0000256" key="6">
    <source>
        <dbReference type="ARBA" id="ARBA00023053"/>
    </source>
</evidence>
<dbReference type="GO" id="GO:0015280">
    <property type="term" value="F:ligand-gated sodium channel activity"/>
    <property type="evidence" value="ECO:0007669"/>
    <property type="project" value="TreeGrafter"/>
</dbReference>
<evidence type="ECO:0000313" key="15">
    <source>
        <dbReference type="Proteomes" id="UP000267029"/>
    </source>
</evidence>
<evidence type="ECO:0000313" key="14">
    <source>
        <dbReference type="EMBL" id="VDD79662.1"/>
    </source>
</evidence>
<dbReference type="Proteomes" id="UP000267029">
    <property type="component" value="Unassembled WGS sequence"/>
</dbReference>
<dbReference type="PANTHER" id="PTHR11690">
    <property type="entry name" value="AMILORIDE-SENSITIVE SODIUM CHANNEL-RELATED"/>
    <property type="match status" value="1"/>
</dbReference>
<keyword evidence="9 11" id="KW-0739">Sodium transport</keyword>
<organism evidence="14 15">
    <name type="scientific">Mesocestoides corti</name>
    <name type="common">Flatworm</name>
    <dbReference type="NCBI Taxonomy" id="53468"/>
    <lineage>
        <taxon>Eukaryota</taxon>
        <taxon>Metazoa</taxon>
        <taxon>Spiralia</taxon>
        <taxon>Lophotrochozoa</taxon>
        <taxon>Platyhelminthes</taxon>
        <taxon>Cestoda</taxon>
        <taxon>Eucestoda</taxon>
        <taxon>Cyclophyllidea</taxon>
        <taxon>Mesocestoididae</taxon>
        <taxon>Mesocestoides</taxon>
    </lineage>
</organism>
<feature type="transmembrane region" description="Helical" evidence="13">
    <location>
        <begin position="455"/>
        <end position="478"/>
    </location>
</feature>
<comment type="subcellular location">
    <subcellularLocation>
        <location evidence="1">Membrane</location>
        <topology evidence="1">Multi-pass membrane protein</topology>
    </subcellularLocation>
</comment>
<evidence type="ECO:0000256" key="4">
    <source>
        <dbReference type="ARBA" id="ARBA00022692"/>
    </source>
</evidence>
<evidence type="ECO:0000256" key="1">
    <source>
        <dbReference type="ARBA" id="ARBA00004141"/>
    </source>
</evidence>
<dbReference type="AlphaFoldDB" id="A0A0R3UF30"/>
<accession>A0A0R3UF30</accession>
<evidence type="ECO:0000256" key="11">
    <source>
        <dbReference type="RuleBase" id="RU000679"/>
    </source>
</evidence>
<dbReference type="Pfam" id="PF00858">
    <property type="entry name" value="ASC"/>
    <property type="match status" value="1"/>
</dbReference>
<evidence type="ECO:0000256" key="9">
    <source>
        <dbReference type="ARBA" id="ARBA00023201"/>
    </source>
</evidence>
<dbReference type="InterPro" id="IPR001873">
    <property type="entry name" value="ENaC"/>
</dbReference>
<evidence type="ECO:0000256" key="7">
    <source>
        <dbReference type="ARBA" id="ARBA00023065"/>
    </source>
</evidence>
<dbReference type="EMBL" id="UXSR01005205">
    <property type="protein sequence ID" value="VDD79662.1"/>
    <property type="molecule type" value="Genomic_DNA"/>
</dbReference>
<keyword evidence="15" id="KW-1185">Reference proteome</keyword>
<dbReference type="PANTHER" id="PTHR11690:SF248">
    <property type="entry name" value="PICKPOCKET 17, ISOFORM A"/>
    <property type="match status" value="1"/>
</dbReference>
<feature type="compositionally biased region" description="Polar residues" evidence="12">
    <location>
        <begin position="531"/>
        <end position="541"/>
    </location>
</feature>
<reference evidence="14 15" key="1">
    <citation type="submission" date="2018-10" db="EMBL/GenBank/DDBJ databases">
        <authorList>
            <consortium name="Pathogen Informatics"/>
        </authorList>
    </citation>
    <scope>NUCLEOTIDE SEQUENCE [LARGE SCALE GENOMIC DNA]</scope>
</reference>
<evidence type="ECO:0000256" key="5">
    <source>
        <dbReference type="ARBA" id="ARBA00022989"/>
    </source>
</evidence>
<dbReference type="GO" id="GO:0005886">
    <property type="term" value="C:plasma membrane"/>
    <property type="evidence" value="ECO:0007669"/>
    <property type="project" value="TreeGrafter"/>
</dbReference>
<evidence type="ECO:0000256" key="13">
    <source>
        <dbReference type="SAM" id="Phobius"/>
    </source>
</evidence>
<evidence type="ECO:0000256" key="12">
    <source>
        <dbReference type="SAM" id="MobiDB-lite"/>
    </source>
</evidence>
<dbReference type="OrthoDB" id="6021021at2759"/>
<keyword evidence="5 13" id="KW-1133">Transmembrane helix</keyword>
<evidence type="ECO:0000256" key="10">
    <source>
        <dbReference type="ARBA" id="ARBA00023303"/>
    </source>
</evidence>
<proteinExistence type="inferred from homology"/>
<keyword evidence="8 13" id="KW-0472">Membrane</keyword>
<feature type="compositionally biased region" description="Acidic residues" evidence="12">
    <location>
        <begin position="518"/>
        <end position="529"/>
    </location>
</feature>
<dbReference type="Gene3D" id="1.10.287.770">
    <property type="entry name" value="YojJ-like"/>
    <property type="match status" value="1"/>
</dbReference>
<keyword evidence="3 11" id="KW-0894">Sodium channel</keyword>
<keyword evidence="6" id="KW-0915">Sodium</keyword>
<gene>
    <name evidence="14" type="ORF">MCOS_LOCUS5665</name>
</gene>
<keyword evidence="4 11" id="KW-0812">Transmembrane</keyword>
<keyword evidence="10 11" id="KW-0407">Ion channel</keyword>
<dbReference type="STRING" id="53468.A0A0R3UF30"/>
<feature type="region of interest" description="Disordered" evidence="12">
    <location>
        <begin position="512"/>
        <end position="541"/>
    </location>
</feature>
<keyword evidence="7 11" id="KW-0406">Ion transport</keyword>
<evidence type="ECO:0000256" key="2">
    <source>
        <dbReference type="ARBA" id="ARBA00022448"/>
    </source>
</evidence>
<name>A0A0R3UF30_MESCO</name>
<comment type="similarity">
    <text evidence="11">Belongs to the amiloride-sensitive sodium channel (TC 1.A.6) family.</text>
</comment>
<keyword evidence="2 11" id="KW-0813">Transport</keyword>